<reference evidence="2 3" key="1">
    <citation type="submission" date="2016-08" db="EMBL/GenBank/DDBJ databases">
        <title>A Parts List for Fungal Cellulosomes Revealed by Comparative Genomics.</title>
        <authorList>
            <consortium name="DOE Joint Genome Institute"/>
            <person name="Haitjema C.H."/>
            <person name="Gilmore S.P."/>
            <person name="Henske J.K."/>
            <person name="Solomon K.V."/>
            <person name="De Groot R."/>
            <person name="Kuo A."/>
            <person name="Mondo S.J."/>
            <person name="Salamov A.A."/>
            <person name="Labutti K."/>
            <person name="Zhao Z."/>
            <person name="Chiniquy J."/>
            <person name="Barry K."/>
            <person name="Brewer H.M."/>
            <person name="Purvine S.O."/>
            <person name="Wright A.T."/>
            <person name="Boxma B."/>
            <person name="Van Alen T."/>
            <person name="Hackstein J.H."/>
            <person name="Baker S.E."/>
            <person name="Grigoriev I.V."/>
            <person name="O'Malley M.A."/>
        </authorList>
    </citation>
    <scope>NUCLEOTIDE SEQUENCE [LARGE SCALE GENOMIC DNA]</scope>
    <source>
        <strain evidence="2 3">G1</strain>
    </source>
</reference>
<organism evidence="2 3">
    <name type="scientific">Neocallimastix californiae</name>
    <dbReference type="NCBI Taxonomy" id="1754190"/>
    <lineage>
        <taxon>Eukaryota</taxon>
        <taxon>Fungi</taxon>
        <taxon>Fungi incertae sedis</taxon>
        <taxon>Chytridiomycota</taxon>
        <taxon>Chytridiomycota incertae sedis</taxon>
        <taxon>Neocallimastigomycetes</taxon>
        <taxon>Neocallimastigales</taxon>
        <taxon>Neocallimastigaceae</taxon>
        <taxon>Neocallimastix</taxon>
    </lineage>
</organism>
<dbReference type="EMBL" id="MCOG01000139">
    <property type="protein sequence ID" value="ORY38047.1"/>
    <property type="molecule type" value="Genomic_DNA"/>
</dbReference>
<sequence>MKIDENLNKNIYTILLKFYENQDDLQLSYYTYETVMDKKEVISLYKSQNYIDNLKETLEGMKGLQIYEHIESFNSKYIRRILYKDDESKQEKEKEKERKEKKGKGKDEEKDKEKDENEEEEKKKEKKGKGKNEKKRKRKR</sequence>
<feature type="compositionally biased region" description="Basic residues" evidence="1">
    <location>
        <begin position="124"/>
        <end position="140"/>
    </location>
</feature>
<evidence type="ECO:0000313" key="3">
    <source>
        <dbReference type="Proteomes" id="UP000193920"/>
    </source>
</evidence>
<evidence type="ECO:0000256" key="1">
    <source>
        <dbReference type="SAM" id="MobiDB-lite"/>
    </source>
</evidence>
<comment type="caution">
    <text evidence="2">The sequence shown here is derived from an EMBL/GenBank/DDBJ whole genome shotgun (WGS) entry which is preliminary data.</text>
</comment>
<accession>A0A1Y2BTT9</accession>
<dbReference type="AlphaFoldDB" id="A0A1Y2BTT9"/>
<keyword evidence="3" id="KW-1185">Reference proteome</keyword>
<name>A0A1Y2BTT9_9FUNG</name>
<proteinExistence type="predicted"/>
<feature type="region of interest" description="Disordered" evidence="1">
    <location>
        <begin position="87"/>
        <end position="140"/>
    </location>
</feature>
<evidence type="ECO:0000313" key="2">
    <source>
        <dbReference type="EMBL" id="ORY38047.1"/>
    </source>
</evidence>
<protein>
    <submittedName>
        <fullName evidence="2">Uncharacterized protein</fullName>
    </submittedName>
</protein>
<dbReference type="Proteomes" id="UP000193920">
    <property type="component" value="Unassembled WGS sequence"/>
</dbReference>
<feature type="compositionally biased region" description="Basic and acidic residues" evidence="1">
    <location>
        <begin position="87"/>
        <end position="123"/>
    </location>
</feature>
<gene>
    <name evidence="2" type="ORF">LY90DRAFT_511054</name>
</gene>